<sequence>MKEHKLPIPKEILLALAIIGFLLVIICTFLKITNKDFSENYSQLGIGIALLFQIVPWFVVLIDLIRNQIKNKIMWFVGMFAFGSLTVILYLINREKHLRLYKRFETI</sequence>
<feature type="transmembrane region" description="Helical" evidence="1">
    <location>
        <begin position="73"/>
        <end position="92"/>
    </location>
</feature>
<proteinExistence type="predicted"/>
<keyword evidence="1" id="KW-0472">Membrane</keyword>
<dbReference type="RefSeq" id="WP_039346190.1">
    <property type="nucleotide sequence ID" value="NZ_JSYK01000004.1"/>
</dbReference>
<feature type="transmembrane region" description="Helical" evidence="1">
    <location>
        <begin position="12"/>
        <end position="32"/>
    </location>
</feature>
<keyword evidence="1" id="KW-1133">Transmembrane helix</keyword>
<keyword evidence="1" id="KW-0812">Transmembrane</keyword>
<name>A0ABR4ZNB7_9FLAO</name>
<gene>
    <name evidence="2" type="ORF">OA84_10445</name>
</gene>
<comment type="caution">
    <text evidence="2">The sequence shown here is derived from an EMBL/GenBank/DDBJ whole genome shotgun (WGS) entry which is preliminary data.</text>
</comment>
<feature type="transmembrane region" description="Helical" evidence="1">
    <location>
        <begin position="44"/>
        <end position="66"/>
    </location>
</feature>
<evidence type="ECO:0000256" key="1">
    <source>
        <dbReference type="SAM" id="Phobius"/>
    </source>
</evidence>
<evidence type="ECO:0000313" key="3">
    <source>
        <dbReference type="Proteomes" id="UP000031275"/>
    </source>
</evidence>
<evidence type="ECO:0000313" key="2">
    <source>
        <dbReference type="EMBL" id="KIA82571.1"/>
    </source>
</evidence>
<protein>
    <recommendedName>
        <fullName evidence="4">DUF2834 domain-containing protein</fullName>
    </recommendedName>
</protein>
<organism evidence="2 3">
    <name type="scientific">Kaistella solincola</name>
    <dbReference type="NCBI Taxonomy" id="510955"/>
    <lineage>
        <taxon>Bacteria</taxon>
        <taxon>Pseudomonadati</taxon>
        <taxon>Bacteroidota</taxon>
        <taxon>Flavobacteriia</taxon>
        <taxon>Flavobacteriales</taxon>
        <taxon>Weeksellaceae</taxon>
        <taxon>Chryseobacterium group</taxon>
        <taxon>Kaistella</taxon>
    </lineage>
</organism>
<evidence type="ECO:0008006" key="4">
    <source>
        <dbReference type="Google" id="ProtNLM"/>
    </source>
</evidence>
<accession>A0ABR4ZNB7</accession>
<dbReference type="Proteomes" id="UP000031275">
    <property type="component" value="Unassembled WGS sequence"/>
</dbReference>
<keyword evidence="3" id="KW-1185">Reference proteome</keyword>
<reference evidence="2 3" key="1">
    <citation type="submission" date="2014-10" db="EMBL/GenBank/DDBJ databases">
        <title>Kaistella solincola genome.</title>
        <authorList>
            <person name="Newman J.D."/>
        </authorList>
    </citation>
    <scope>NUCLEOTIDE SEQUENCE [LARGE SCALE GENOMIC DNA]</scope>
    <source>
        <strain evidence="2 3">DSM 22468</strain>
    </source>
</reference>
<dbReference type="EMBL" id="JSYK01000004">
    <property type="protein sequence ID" value="KIA82571.1"/>
    <property type="molecule type" value="Genomic_DNA"/>
</dbReference>